<dbReference type="Proteomes" id="UP001520140">
    <property type="component" value="Unassembled WGS sequence"/>
</dbReference>
<evidence type="ECO:0008006" key="3">
    <source>
        <dbReference type="Google" id="ProtNLM"/>
    </source>
</evidence>
<protein>
    <recommendedName>
        <fullName evidence="3">Core-binding (CB) domain-containing protein</fullName>
    </recommendedName>
</protein>
<evidence type="ECO:0000313" key="1">
    <source>
        <dbReference type="EMBL" id="MBY6321431.1"/>
    </source>
</evidence>
<organism evidence="1 2">
    <name type="scientific">Rhodococcoides kroppenstedtii</name>
    <dbReference type="NCBI Taxonomy" id="293050"/>
    <lineage>
        <taxon>Bacteria</taxon>
        <taxon>Bacillati</taxon>
        <taxon>Actinomycetota</taxon>
        <taxon>Actinomycetes</taxon>
        <taxon>Mycobacteriales</taxon>
        <taxon>Nocardiaceae</taxon>
        <taxon>Rhodococcoides</taxon>
    </lineage>
</organism>
<gene>
    <name evidence="1" type="ORF">HQ605_11400</name>
</gene>
<dbReference type="RefSeq" id="WP_157889600.1">
    <property type="nucleotide sequence ID" value="NZ_JABUKE010000012.1"/>
</dbReference>
<reference evidence="1 2" key="1">
    <citation type="submission" date="2020-06" db="EMBL/GenBank/DDBJ databases">
        <title>Taxonomy, biology and ecology of Rhodococcus bacteria occurring in California pistachio and other woody hosts as revealed by genome sequence analyses.</title>
        <authorList>
            <person name="Gai Y."/>
            <person name="Riely B."/>
        </authorList>
    </citation>
    <scope>NUCLEOTIDE SEQUENCE [LARGE SCALE GENOMIC DNA]</scope>
    <source>
        <strain evidence="1 2">BP-284</strain>
    </source>
</reference>
<proteinExistence type="predicted"/>
<sequence length="553" mass="61229">MAAPTGTWRTVATARHNWGVWRDFILFLAELPVPPVRPDALTVEHVKAYHAYRQSRSSEAYAWKDRQCVGVLLRSGEMKRLVPADVLAFARARGVGQVPVPKSGYSDGELHRLVTAARSDVVAIRNRFAKSCVLIEKFREAPGQLDEPDRRAASLLVEIAATGEAPRIVPKDRRELMSKQFVVLPDLVPLLVLMVAVTGLNVESVKELPAAHRILGDRAVEVEVLKRRRGSGRWHTTVTWEVGQPGRELHTPGGLYLLLHRLMGPGRDCSQTESLWSIWRNPTGTRDGSRLASHVAPFATRLDSTFNNAKWTRRHGLLADQLSPPSDGDGVQSSAKELLLEFNRLKTSVDVRRTKSLGGYLPSAARTNTVPVLYRNYLRNDPYTRDWAEEIIAEAMVDAEQVAHVTARRETVGGKTSRRFTGTVIVGQDNHVATGTNAEGCVDATEAAWSACRNPARHPASEKPCTVSFIDCFSCENSVVSGHHLPQLIALSDDLANRRGMLSSDEWGHRYGSAWDAIHRDILPKFTPAEVGRARELAGESSLELVEEPWESP</sequence>
<comment type="caution">
    <text evidence="1">The sequence shown here is derived from an EMBL/GenBank/DDBJ whole genome shotgun (WGS) entry which is preliminary data.</text>
</comment>
<dbReference type="EMBL" id="JABUKG010000010">
    <property type="protein sequence ID" value="MBY6321431.1"/>
    <property type="molecule type" value="Genomic_DNA"/>
</dbReference>
<keyword evidence="2" id="KW-1185">Reference proteome</keyword>
<evidence type="ECO:0000313" key="2">
    <source>
        <dbReference type="Proteomes" id="UP001520140"/>
    </source>
</evidence>
<accession>A0ABS7NTT3</accession>
<name>A0ABS7NTT3_9NOCA</name>